<dbReference type="EMBL" id="JAKIKS010000199">
    <property type="protein sequence ID" value="MCL1127719.1"/>
    <property type="molecule type" value="Genomic_DNA"/>
</dbReference>
<comment type="caution">
    <text evidence="10">The sequence shown here is derived from an EMBL/GenBank/DDBJ whole genome shotgun (WGS) entry which is preliminary data.</text>
</comment>
<keyword evidence="11" id="KW-1185">Reference proteome</keyword>
<dbReference type="InterPro" id="IPR016032">
    <property type="entry name" value="Sig_transdc_resp-reg_C-effctor"/>
</dbReference>
<keyword evidence="3" id="KW-0805">Transcription regulation</keyword>
<evidence type="ECO:0000259" key="9">
    <source>
        <dbReference type="PROSITE" id="PS51755"/>
    </source>
</evidence>
<dbReference type="SMART" id="SM00448">
    <property type="entry name" value="REC"/>
    <property type="match status" value="1"/>
</dbReference>
<organism evidence="10 11">
    <name type="scientific">Shewanella surugensis</name>
    <dbReference type="NCBI Taxonomy" id="212020"/>
    <lineage>
        <taxon>Bacteria</taxon>
        <taxon>Pseudomonadati</taxon>
        <taxon>Pseudomonadota</taxon>
        <taxon>Gammaproteobacteria</taxon>
        <taxon>Alteromonadales</taxon>
        <taxon>Shewanellaceae</taxon>
        <taxon>Shewanella</taxon>
    </lineage>
</organism>
<proteinExistence type="predicted"/>
<dbReference type="SUPFAM" id="SSF52172">
    <property type="entry name" value="CheY-like"/>
    <property type="match status" value="1"/>
</dbReference>
<dbReference type="Proteomes" id="UP001203423">
    <property type="component" value="Unassembled WGS sequence"/>
</dbReference>
<dbReference type="CDD" id="cd00383">
    <property type="entry name" value="trans_reg_C"/>
    <property type="match status" value="1"/>
</dbReference>
<evidence type="ECO:0000313" key="10">
    <source>
        <dbReference type="EMBL" id="MCL1127719.1"/>
    </source>
</evidence>
<dbReference type="CDD" id="cd17624">
    <property type="entry name" value="REC_OmpR_PmrA-like"/>
    <property type="match status" value="1"/>
</dbReference>
<protein>
    <submittedName>
        <fullName evidence="10">Response regulator transcription factor</fullName>
    </submittedName>
</protein>
<reference evidence="10 11" key="1">
    <citation type="submission" date="2022-01" db="EMBL/GenBank/DDBJ databases">
        <title>Whole genome-based taxonomy of the Shewanellaceae.</title>
        <authorList>
            <person name="Martin-Rodriguez A.J."/>
        </authorList>
    </citation>
    <scope>NUCLEOTIDE SEQUENCE [LARGE SCALE GENOMIC DNA]</scope>
    <source>
        <strain evidence="10 11">DSM 17177</strain>
    </source>
</reference>
<dbReference type="InterPro" id="IPR036388">
    <property type="entry name" value="WH-like_DNA-bd_sf"/>
</dbReference>
<evidence type="ECO:0000256" key="4">
    <source>
        <dbReference type="ARBA" id="ARBA00023125"/>
    </source>
</evidence>
<evidence type="ECO:0000256" key="6">
    <source>
        <dbReference type="PROSITE-ProRule" id="PRU00169"/>
    </source>
</evidence>
<dbReference type="Gene3D" id="1.10.10.10">
    <property type="entry name" value="Winged helix-like DNA-binding domain superfamily/Winged helix DNA-binding domain"/>
    <property type="match status" value="1"/>
</dbReference>
<feature type="modified residue" description="4-aspartylphosphate" evidence="6">
    <location>
        <position position="51"/>
    </location>
</feature>
<dbReference type="SMART" id="SM00862">
    <property type="entry name" value="Trans_reg_C"/>
    <property type="match status" value="1"/>
</dbReference>
<keyword evidence="1 6" id="KW-0597">Phosphoprotein</keyword>
<dbReference type="Pfam" id="PF00486">
    <property type="entry name" value="Trans_reg_C"/>
    <property type="match status" value="1"/>
</dbReference>
<keyword evidence="2" id="KW-0902">Two-component regulatory system</keyword>
<evidence type="ECO:0000256" key="1">
    <source>
        <dbReference type="ARBA" id="ARBA00022553"/>
    </source>
</evidence>
<dbReference type="PANTHER" id="PTHR48111">
    <property type="entry name" value="REGULATOR OF RPOS"/>
    <property type="match status" value="1"/>
</dbReference>
<gene>
    <name evidence="10" type="ORF">L2764_25405</name>
</gene>
<name>A0ABT0LJF4_9GAMM</name>
<evidence type="ECO:0000256" key="2">
    <source>
        <dbReference type="ARBA" id="ARBA00023012"/>
    </source>
</evidence>
<dbReference type="Pfam" id="PF00072">
    <property type="entry name" value="Response_reg"/>
    <property type="match status" value="1"/>
</dbReference>
<accession>A0ABT0LJF4</accession>
<sequence>MVILIVEDNRALATNMIEFFETHGYECDYADNGPQGLLLAKSQRFNAIILDIMLPRMDGLSVCQSLREAGNQTPILMLTALDSLDNKLQGFNTGADDYLVKPFDLPELMARVHVLIRRSTPTHFSLNVADLTMDIASREVTRAGHPIELNRACWQILEALLRASPNVLTRQEIEHIIWSDELPDSDVLKSHIYQLRQKVDKPFKTPLLHTVRGVGLTLKLKSA</sequence>
<evidence type="ECO:0000313" key="11">
    <source>
        <dbReference type="Proteomes" id="UP001203423"/>
    </source>
</evidence>
<dbReference type="Gene3D" id="3.40.50.2300">
    <property type="match status" value="1"/>
</dbReference>
<feature type="domain" description="Response regulatory" evidence="8">
    <location>
        <begin position="2"/>
        <end position="116"/>
    </location>
</feature>
<keyword evidence="4 7" id="KW-0238">DNA-binding</keyword>
<evidence type="ECO:0000256" key="5">
    <source>
        <dbReference type="ARBA" id="ARBA00023163"/>
    </source>
</evidence>
<keyword evidence="5" id="KW-0804">Transcription</keyword>
<dbReference type="InterPro" id="IPR001789">
    <property type="entry name" value="Sig_transdc_resp-reg_receiver"/>
</dbReference>
<dbReference type="InterPro" id="IPR001867">
    <property type="entry name" value="OmpR/PhoB-type_DNA-bd"/>
</dbReference>
<evidence type="ECO:0000256" key="3">
    <source>
        <dbReference type="ARBA" id="ARBA00023015"/>
    </source>
</evidence>
<dbReference type="PROSITE" id="PS50110">
    <property type="entry name" value="RESPONSE_REGULATORY"/>
    <property type="match status" value="1"/>
</dbReference>
<dbReference type="PROSITE" id="PS51755">
    <property type="entry name" value="OMPR_PHOB"/>
    <property type="match status" value="1"/>
</dbReference>
<feature type="DNA-binding region" description="OmpR/PhoB-type" evidence="7">
    <location>
        <begin position="123"/>
        <end position="220"/>
    </location>
</feature>
<dbReference type="InterPro" id="IPR039420">
    <property type="entry name" value="WalR-like"/>
</dbReference>
<dbReference type="PANTHER" id="PTHR48111:SF22">
    <property type="entry name" value="REGULATOR OF RPOS"/>
    <property type="match status" value="1"/>
</dbReference>
<dbReference type="Gene3D" id="6.10.250.690">
    <property type="match status" value="1"/>
</dbReference>
<feature type="domain" description="OmpR/PhoB-type" evidence="9">
    <location>
        <begin position="123"/>
        <end position="220"/>
    </location>
</feature>
<dbReference type="SUPFAM" id="SSF46894">
    <property type="entry name" value="C-terminal effector domain of the bipartite response regulators"/>
    <property type="match status" value="1"/>
</dbReference>
<evidence type="ECO:0000259" key="8">
    <source>
        <dbReference type="PROSITE" id="PS50110"/>
    </source>
</evidence>
<dbReference type="InterPro" id="IPR011006">
    <property type="entry name" value="CheY-like_superfamily"/>
</dbReference>
<evidence type="ECO:0000256" key="7">
    <source>
        <dbReference type="PROSITE-ProRule" id="PRU01091"/>
    </source>
</evidence>